<dbReference type="Proteomes" id="UP000218231">
    <property type="component" value="Unassembled WGS sequence"/>
</dbReference>
<organism evidence="1 2">
    <name type="scientific">Diploscapter pachys</name>
    <dbReference type="NCBI Taxonomy" id="2018661"/>
    <lineage>
        <taxon>Eukaryota</taxon>
        <taxon>Metazoa</taxon>
        <taxon>Ecdysozoa</taxon>
        <taxon>Nematoda</taxon>
        <taxon>Chromadorea</taxon>
        <taxon>Rhabditida</taxon>
        <taxon>Rhabditina</taxon>
        <taxon>Rhabditomorpha</taxon>
        <taxon>Rhabditoidea</taxon>
        <taxon>Rhabditidae</taxon>
        <taxon>Diploscapter</taxon>
    </lineage>
</organism>
<reference evidence="1 2" key="1">
    <citation type="journal article" date="2017" name="Curr. Biol.">
        <title>Genome architecture and evolution of a unichromosomal asexual nematode.</title>
        <authorList>
            <person name="Fradin H."/>
            <person name="Zegar C."/>
            <person name="Gutwein M."/>
            <person name="Lucas J."/>
            <person name="Kovtun M."/>
            <person name="Corcoran D."/>
            <person name="Baugh L.R."/>
            <person name="Kiontke K."/>
            <person name="Gunsalus K."/>
            <person name="Fitch D.H."/>
            <person name="Piano F."/>
        </authorList>
    </citation>
    <scope>NUCLEOTIDE SEQUENCE [LARGE SCALE GENOMIC DNA]</scope>
    <source>
        <strain evidence="1">PF1309</strain>
    </source>
</reference>
<proteinExistence type="predicted"/>
<protein>
    <submittedName>
        <fullName evidence="1">Uncharacterized protein</fullName>
    </submittedName>
</protein>
<evidence type="ECO:0000313" key="2">
    <source>
        <dbReference type="Proteomes" id="UP000218231"/>
    </source>
</evidence>
<comment type="caution">
    <text evidence="1">The sequence shown here is derived from an EMBL/GenBank/DDBJ whole genome shotgun (WGS) entry which is preliminary data.</text>
</comment>
<dbReference type="EMBL" id="LIAE01010464">
    <property type="protein sequence ID" value="PAV60542.1"/>
    <property type="molecule type" value="Genomic_DNA"/>
</dbReference>
<name>A0A2A2JG89_9BILA</name>
<gene>
    <name evidence="1" type="ORF">WR25_14102</name>
</gene>
<dbReference type="AlphaFoldDB" id="A0A2A2JG89"/>
<sequence>MTVLSKSMFAARTMTKTVPIFNPAANVLYHIAKTKMDREPCFNMTKLCAQDDEHFKGIGCNVGDATPYFDQYLRDALRYSYSMVAYDAEVPVGMSLVTVRNREKELDGMNMLGAAPARTNYTPLDDVLRHCQDIFWKSNPTVYRVSSKFVYDTFFVRIEYGVVPKKLTLNIRADFLFLGVFDYADYEYDG</sequence>
<keyword evidence="2" id="KW-1185">Reference proteome</keyword>
<accession>A0A2A2JG89</accession>
<evidence type="ECO:0000313" key="1">
    <source>
        <dbReference type="EMBL" id="PAV60542.1"/>
    </source>
</evidence>